<evidence type="ECO:0000313" key="2">
    <source>
        <dbReference type="EMBL" id="MEY8038904.1"/>
    </source>
</evidence>
<sequence length="81" mass="9131">MSDAPALTLEDVRRDVAEVLYEDPAELTDEEDLIDWGLDSVRIMSLVEKWRKRGVQVTFADLAERATLADWWAVLGPKTAA</sequence>
<comment type="caution">
    <text evidence="2">The sequence shown here is derived from an EMBL/GenBank/DDBJ whole genome shotgun (WGS) entry which is preliminary data.</text>
</comment>
<dbReference type="InterPro" id="IPR009081">
    <property type="entry name" value="PP-bd_ACP"/>
</dbReference>
<dbReference type="InterPro" id="IPR036736">
    <property type="entry name" value="ACP-like_sf"/>
</dbReference>
<name>A0ABV4CHK9_9PSEU</name>
<dbReference type="Proteomes" id="UP001564626">
    <property type="component" value="Unassembled WGS sequence"/>
</dbReference>
<dbReference type="RefSeq" id="WP_345366543.1">
    <property type="nucleotide sequence ID" value="NZ_BAABII010000016.1"/>
</dbReference>
<feature type="domain" description="Carrier" evidence="1">
    <location>
        <begin position="3"/>
        <end position="79"/>
    </location>
</feature>
<proteinExistence type="predicted"/>
<dbReference type="Pfam" id="PF00550">
    <property type="entry name" value="PP-binding"/>
    <property type="match status" value="1"/>
</dbReference>
<reference evidence="2 3" key="1">
    <citation type="submission" date="2024-08" db="EMBL/GenBank/DDBJ databases">
        <title>Genome mining of Saccharopolyspora cebuensis PGLac3 from Nigerian medicinal plant.</title>
        <authorList>
            <person name="Ezeobiora C.E."/>
            <person name="Igbokwe N.H."/>
            <person name="Amin D.H."/>
            <person name="Mendie U.E."/>
        </authorList>
    </citation>
    <scope>NUCLEOTIDE SEQUENCE [LARGE SCALE GENOMIC DNA]</scope>
    <source>
        <strain evidence="2 3">PGLac3</strain>
    </source>
</reference>
<evidence type="ECO:0000313" key="3">
    <source>
        <dbReference type="Proteomes" id="UP001564626"/>
    </source>
</evidence>
<protein>
    <submittedName>
        <fullName evidence="2">Phosphopantetheine-binding protein</fullName>
    </submittedName>
</protein>
<dbReference type="PROSITE" id="PS50075">
    <property type="entry name" value="CARRIER"/>
    <property type="match status" value="1"/>
</dbReference>
<evidence type="ECO:0000259" key="1">
    <source>
        <dbReference type="PROSITE" id="PS50075"/>
    </source>
</evidence>
<dbReference type="Gene3D" id="1.10.1200.10">
    <property type="entry name" value="ACP-like"/>
    <property type="match status" value="1"/>
</dbReference>
<dbReference type="SUPFAM" id="SSF47336">
    <property type="entry name" value="ACP-like"/>
    <property type="match status" value="1"/>
</dbReference>
<gene>
    <name evidence="2" type="ORF">AB8O55_05805</name>
</gene>
<dbReference type="EMBL" id="JBGEHV010000007">
    <property type="protein sequence ID" value="MEY8038904.1"/>
    <property type="molecule type" value="Genomic_DNA"/>
</dbReference>
<accession>A0ABV4CHK9</accession>
<organism evidence="2 3">
    <name type="scientific">Saccharopolyspora cebuensis</name>
    <dbReference type="NCBI Taxonomy" id="418759"/>
    <lineage>
        <taxon>Bacteria</taxon>
        <taxon>Bacillati</taxon>
        <taxon>Actinomycetota</taxon>
        <taxon>Actinomycetes</taxon>
        <taxon>Pseudonocardiales</taxon>
        <taxon>Pseudonocardiaceae</taxon>
        <taxon>Saccharopolyspora</taxon>
    </lineage>
</organism>
<keyword evidence="3" id="KW-1185">Reference proteome</keyword>